<dbReference type="AlphaFoldDB" id="A0AAE0PF98"/>
<proteinExistence type="predicted"/>
<comment type="caution">
    <text evidence="1">The sequence shown here is derived from an EMBL/GenBank/DDBJ whole genome shotgun (WGS) entry which is preliminary data.</text>
</comment>
<evidence type="ECO:0000313" key="1">
    <source>
        <dbReference type="EMBL" id="KAK3398717.1"/>
    </source>
</evidence>
<accession>A0AAE0PF98</accession>
<sequence>MSNKALLSGDLRGFGLRIDLAYFPLVGDDIDTGLMVPQLIIRLLKGISRTDLELFSLHARLAALARCFTDHIELTPPGQKFQDEPLLPRFAIYNGTGLIMSDRKSDRREVPLMHVRHVLFLRSGNTLLSTLFSTITGTNIDVDMGYAISYAIASELYITPGIPISARFDIEHEFVTRAVTNVELSLHKETPDVRALVGQAMKKVRSDMGSGRIRAEDVRATFTLRIALFPEMITRGHNVAQGDLVYGDAVEHALLVGLRGDRDSEAHVHHERTVDAALRACKKSFEDEIASFGLRPDSLAISSLRKAFHDELKKLFGLHDRTTGPNVNVQDSAGAAHVISRRRSYMQNLQDTVDSVLTKFRAAAQSKTVRETDWSSQLPSRAVFIAARIANTDNGLNHTVAVSLATMRLADLAQIPGAAAAMYNNADIIGQSDYVTRRELEEHLTKKRRETFFQLNSNEKSCLYCLGRLTENGGDRWVGRARVFIRGPVGQRGLGSCQCRLGRLFNYAGGGRIRRSVLTTSMGW</sequence>
<reference evidence="1" key="2">
    <citation type="submission" date="2023-07" db="EMBL/GenBank/DDBJ databases">
        <authorList>
            <consortium name="Lawrence Berkeley National Laboratory"/>
            <person name="Haridas S."/>
            <person name="Hensen N."/>
            <person name="Bonometti L."/>
            <person name="Westerberg I."/>
            <person name="Brannstrom I.O."/>
            <person name="Guillou S."/>
            <person name="Cros-Aarteil S."/>
            <person name="Calhoun S."/>
            <person name="Kuo A."/>
            <person name="Mondo S."/>
            <person name="Pangilinan J."/>
            <person name="Riley R."/>
            <person name="LaButti K."/>
            <person name="Andreopoulos B."/>
            <person name="Lipzen A."/>
            <person name="Chen C."/>
            <person name="Yanf M."/>
            <person name="Daum C."/>
            <person name="Ng V."/>
            <person name="Clum A."/>
            <person name="Steindorff A."/>
            <person name="Ohm R."/>
            <person name="Martin F."/>
            <person name="Silar P."/>
            <person name="Natvig D."/>
            <person name="Lalanne C."/>
            <person name="Gautier V."/>
            <person name="Ament-velasquez S.L."/>
            <person name="Kruys A."/>
            <person name="Hutchinson M.I."/>
            <person name="Powell A.J."/>
            <person name="Barry K."/>
            <person name="Miller A.N."/>
            <person name="Grigoriev I.V."/>
            <person name="Debuchy R."/>
            <person name="Gladieux P."/>
            <person name="Thoren M.H."/>
            <person name="Johannesson H."/>
        </authorList>
    </citation>
    <scope>NUCLEOTIDE SEQUENCE</scope>
    <source>
        <strain evidence="1">FGSC 1904</strain>
    </source>
</reference>
<name>A0AAE0PF98_SORBR</name>
<reference evidence="1" key="1">
    <citation type="journal article" date="2023" name="Mol. Phylogenet. Evol.">
        <title>Genome-scale phylogeny and comparative genomics of the fungal order Sordariales.</title>
        <authorList>
            <person name="Hensen N."/>
            <person name="Bonometti L."/>
            <person name="Westerberg I."/>
            <person name="Brannstrom I.O."/>
            <person name="Guillou S."/>
            <person name="Cros-Aarteil S."/>
            <person name="Calhoun S."/>
            <person name="Haridas S."/>
            <person name="Kuo A."/>
            <person name="Mondo S."/>
            <person name="Pangilinan J."/>
            <person name="Riley R."/>
            <person name="LaButti K."/>
            <person name="Andreopoulos B."/>
            <person name="Lipzen A."/>
            <person name="Chen C."/>
            <person name="Yan M."/>
            <person name="Daum C."/>
            <person name="Ng V."/>
            <person name="Clum A."/>
            <person name="Steindorff A."/>
            <person name="Ohm R.A."/>
            <person name="Martin F."/>
            <person name="Silar P."/>
            <person name="Natvig D.O."/>
            <person name="Lalanne C."/>
            <person name="Gautier V."/>
            <person name="Ament-Velasquez S.L."/>
            <person name="Kruys A."/>
            <person name="Hutchinson M.I."/>
            <person name="Powell A.J."/>
            <person name="Barry K."/>
            <person name="Miller A.N."/>
            <person name="Grigoriev I.V."/>
            <person name="Debuchy R."/>
            <person name="Gladieux P."/>
            <person name="Hiltunen Thoren M."/>
            <person name="Johannesson H."/>
        </authorList>
    </citation>
    <scope>NUCLEOTIDE SEQUENCE</scope>
    <source>
        <strain evidence="1">FGSC 1904</strain>
    </source>
</reference>
<evidence type="ECO:0000313" key="2">
    <source>
        <dbReference type="Proteomes" id="UP001281003"/>
    </source>
</evidence>
<organism evidence="1 2">
    <name type="scientific">Sordaria brevicollis</name>
    <dbReference type="NCBI Taxonomy" id="83679"/>
    <lineage>
        <taxon>Eukaryota</taxon>
        <taxon>Fungi</taxon>
        <taxon>Dikarya</taxon>
        <taxon>Ascomycota</taxon>
        <taxon>Pezizomycotina</taxon>
        <taxon>Sordariomycetes</taxon>
        <taxon>Sordariomycetidae</taxon>
        <taxon>Sordariales</taxon>
        <taxon>Sordariaceae</taxon>
        <taxon>Sordaria</taxon>
    </lineage>
</organism>
<protein>
    <submittedName>
        <fullName evidence="1">Uncharacterized protein</fullName>
    </submittedName>
</protein>
<dbReference type="Proteomes" id="UP001281003">
    <property type="component" value="Unassembled WGS sequence"/>
</dbReference>
<keyword evidence="2" id="KW-1185">Reference proteome</keyword>
<gene>
    <name evidence="1" type="ORF">B0T20DRAFT_393092</name>
</gene>
<dbReference type="EMBL" id="JAUTDP010000006">
    <property type="protein sequence ID" value="KAK3398717.1"/>
    <property type="molecule type" value="Genomic_DNA"/>
</dbReference>